<protein>
    <submittedName>
        <fullName evidence="1">Uncharacterized protein</fullName>
    </submittedName>
</protein>
<dbReference type="EMBL" id="MN740915">
    <property type="protein sequence ID" value="QHU17514.1"/>
    <property type="molecule type" value="Genomic_DNA"/>
</dbReference>
<accession>A0A6C0KME3</accession>
<dbReference type="AlphaFoldDB" id="A0A6C0KME3"/>
<reference evidence="1" key="1">
    <citation type="journal article" date="2020" name="Nature">
        <title>Giant virus diversity and host interactions through global metagenomics.</title>
        <authorList>
            <person name="Schulz F."/>
            <person name="Roux S."/>
            <person name="Paez-Espino D."/>
            <person name="Jungbluth S."/>
            <person name="Walsh D.A."/>
            <person name="Denef V.J."/>
            <person name="McMahon K.D."/>
            <person name="Konstantinidis K.T."/>
            <person name="Eloe-Fadrosh E.A."/>
            <person name="Kyrpides N.C."/>
            <person name="Woyke T."/>
        </authorList>
    </citation>
    <scope>NUCLEOTIDE SEQUENCE</scope>
    <source>
        <strain evidence="1">GVMAG-S-3300012000-57</strain>
    </source>
</reference>
<name>A0A6C0KME3_9ZZZZ</name>
<evidence type="ECO:0000313" key="1">
    <source>
        <dbReference type="EMBL" id="QHU17514.1"/>
    </source>
</evidence>
<sequence>MNESHVIRQNVRNFRAQMKHVLMTSRFNSETFEENQNFRNRNANIGCVYCSPQTISHKITLDTVMFILEMNNDTNQIMGIGMVRNHPYSGKYNVYKNGNYNRYVYVGKYRIDRADMTPEEDKIMQVFDILCFTGTRHMKRGQGLRAFPVETLYKCSKTMDLVAFIGNMFKSRM</sequence>
<proteinExistence type="predicted"/>
<organism evidence="1">
    <name type="scientific">viral metagenome</name>
    <dbReference type="NCBI Taxonomy" id="1070528"/>
    <lineage>
        <taxon>unclassified sequences</taxon>
        <taxon>metagenomes</taxon>
        <taxon>organismal metagenomes</taxon>
    </lineage>
</organism>